<accession>A0A4Q7MQS8</accession>
<organism evidence="7 8">
    <name type="scientific">Pseudobacter ginsenosidimutans</name>
    <dbReference type="NCBI Taxonomy" id="661488"/>
    <lineage>
        <taxon>Bacteria</taxon>
        <taxon>Pseudomonadati</taxon>
        <taxon>Bacteroidota</taxon>
        <taxon>Chitinophagia</taxon>
        <taxon>Chitinophagales</taxon>
        <taxon>Chitinophagaceae</taxon>
        <taxon>Pseudobacter</taxon>
    </lineage>
</organism>
<dbReference type="PANTHER" id="PTHR42852">
    <property type="entry name" value="THIOL:DISULFIDE INTERCHANGE PROTEIN DSBE"/>
    <property type="match status" value="1"/>
</dbReference>
<comment type="caution">
    <text evidence="7">The sequence shown here is derived from an EMBL/GenBank/DDBJ whole genome shotgun (WGS) entry which is preliminary data.</text>
</comment>
<dbReference type="Proteomes" id="UP000293874">
    <property type="component" value="Unassembled WGS sequence"/>
</dbReference>
<feature type="domain" description="Thioredoxin" evidence="6">
    <location>
        <begin position="575"/>
        <end position="716"/>
    </location>
</feature>
<comment type="subcellular location">
    <subcellularLocation>
        <location evidence="1">Cell envelope</location>
    </subcellularLocation>
</comment>
<dbReference type="Gene3D" id="3.40.30.10">
    <property type="entry name" value="Glutaredoxin"/>
    <property type="match status" value="2"/>
</dbReference>
<dbReference type="SUPFAM" id="SSF52833">
    <property type="entry name" value="Thioredoxin-like"/>
    <property type="match status" value="2"/>
</dbReference>
<keyword evidence="3" id="KW-1015">Disulfide bond</keyword>
<evidence type="ECO:0000256" key="4">
    <source>
        <dbReference type="ARBA" id="ARBA00023284"/>
    </source>
</evidence>
<keyword evidence="4" id="KW-0676">Redox-active center</keyword>
<dbReference type="PROSITE" id="PS00194">
    <property type="entry name" value="THIOREDOXIN_1"/>
    <property type="match status" value="2"/>
</dbReference>
<dbReference type="CDD" id="cd02966">
    <property type="entry name" value="TlpA_like_family"/>
    <property type="match status" value="2"/>
</dbReference>
<dbReference type="InterPro" id="IPR017937">
    <property type="entry name" value="Thioredoxin_CS"/>
</dbReference>
<dbReference type="Pfam" id="PF14289">
    <property type="entry name" value="DUF4369"/>
    <property type="match status" value="2"/>
</dbReference>
<protein>
    <submittedName>
        <fullName evidence="7">Peroxiredoxin</fullName>
    </submittedName>
</protein>
<evidence type="ECO:0000256" key="5">
    <source>
        <dbReference type="SAM" id="SignalP"/>
    </source>
</evidence>
<dbReference type="GO" id="GO:0017004">
    <property type="term" value="P:cytochrome complex assembly"/>
    <property type="evidence" value="ECO:0007669"/>
    <property type="project" value="UniProtKB-KW"/>
</dbReference>
<evidence type="ECO:0000256" key="1">
    <source>
        <dbReference type="ARBA" id="ARBA00004196"/>
    </source>
</evidence>
<proteinExistence type="predicted"/>
<evidence type="ECO:0000256" key="2">
    <source>
        <dbReference type="ARBA" id="ARBA00022748"/>
    </source>
</evidence>
<keyword evidence="2" id="KW-0201">Cytochrome c-type biogenesis</keyword>
<feature type="domain" description="Thioredoxin" evidence="6">
    <location>
        <begin position="235"/>
        <end position="379"/>
    </location>
</feature>
<dbReference type="GO" id="GO:0016209">
    <property type="term" value="F:antioxidant activity"/>
    <property type="evidence" value="ECO:0007669"/>
    <property type="project" value="InterPro"/>
</dbReference>
<keyword evidence="8" id="KW-1185">Reference proteome</keyword>
<dbReference type="InterPro" id="IPR050553">
    <property type="entry name" value="Thioredoxin_ResA/DsbE_sf"/>
</dbReference>
<reference evidence="7 8" key="1">
    <citation type="submission" date="2019-02" db="EMBL/GenBank/DDBJ databases">
        <title>Genomic Encyclopedia of Type Strains, Phase IV (KMG-IV): sequencing the most valuable type-strain genomes for metagenomic binning, comparative biology and taxonomic classification.</title>
        <authorList>
            <person name="Goeker M."/>
        </authorList>
    </citation>
    <scope>NUCLEOTIDE SEQUENCE [LARGE SCALE GENOMIC DNA]</scope>
    <source>
        <strain evidence="7 8">DSM 18116</strain>
    </source>
</reference>
<dbReference type="InterPro" id="IPR013766">
    <property type="entry name" value="Thioredoxin_domain"/>
</dbReference>
<dbReference type="OrthoDB" id="750178at2"/>
<dbReference type="PANTHER" id="PTHR42852:SF6">
    <property type="entry name" value="THIOL:DISULFIDE INTERCHANGE PROTEIN DSBE"/>
    <property type="match status" value="1"/>
</dbReference>
<dbReference type="PROSITE" id="PS51352">
    <property type="entry name" value="THIOREDOXIN_2"/>
    <property type="match status" value="2"/>
</dbReference>
<dbReference type="EMBL" id="SGXA01000002">
    <property type="protein sequence ID" value="RZS71075.1"/>
    <property type="molecule type" value="Genomic_DNA"/>
</dbReference>
<dbReference type="InterPro" id="IPR000866">
    <property type="entry name" value="AhpC/TSA"/>
</dbReference>
<dbReference type="InterPro" id="IPR036249">
    <property type="entry name" value="Thioredoxin-like_sf"/>
</dbReference>
<evidence type="ECO:0000313" key="8">
    <source>
        <dbReference type="Proteomes" id="UP000293874"/>
    </source>
</evidence>
<feature type="chain" id="PRO_5020881110" evidence="5">
    <location>
        <begin position="19"/>
        <end position="716"/>
    </location>
</feature>
<evidence type="ECO:0000256" key="3">
    <source>
        <dbReference type="ARBA" id="ARBA00023157"/>
    </source>
</evidence>
<dbReference type="AlphaFoldDB" id="A0A4Q7MQS8"/>
<feature type="signal peptide" evidence="5">
    <location>
        <begin position="1"/>
        <end position="18"/>
    </location>
</feature>
<name>A0A4Q7MQS8_9BACT</name>
<dbReference type="GO" id="GO:0016491">
    <property type="term" value="F:oxidoreductase activity"/>
    <property type="evidence" value="ECO:0007669"/>
    <property type="project" value="InterPro"/>
</dbReference>
<sequence length="716" mass="80840">MKKITFIAFALLPLISNAQQALCVVNLEIDTVKAKKAYLVYKIGEKSFVDSPSIQNGKASFRMNIPYPLNAQLSLDAKGYGYSNGQRPDLLRFYLEKGTIHIKAKDFVRNAVITGSKMNRELMEYNQFISGPINMLEDANYVWMTGGDLHRADTNKQKEFNAAMRKGVTWLKDLQEQWIKTHPGYYCSLEALQSVAGSNIDVVRVESLYKMLAAGTRNSVEGKELGMRIIAASRTGIGAEAPDFTQNDPSDQPVKLSDFRGKYVLLDFWASWCGPCRAENPNYVRAYNQYKDKNFTILGVSLDAPGKKDAWLTAIKKDGLEWPQVSDLKYWNNEVAMMYDVKAVPSNFLIDPNGKIIAKNLRGEDLQKKLSELLGRAAAPFTIKGFLAGEKESKKIYLRSGQHSDSTVMKDGRFEFKGFVGEPRRAMIWSDRNNSIDFYLEPASIQLTSMNSLSGAIVYGGPTELEHQLYTKSMESLDNKRDQLMRRKYNNRENEDSVLSITKEIAALNRESNSKQVEFVSRFPESHFSYELMEANSFIINPDVLEPMLNALSPAFTSSDAVADIRRRLAIAKNTWIGKPALDFKQADPNGKQVSLESFRGKYVMIDFWASWCGWCRLEHPMLIKAFNKYKDKGFTLLSVSLDDEKGKEKWLEAIKKDGLPWQQVCDLKGRDNEVAKLYGIKGIPQSVLVGPDGVILAKNLRGDDLLVKLNELFGE</sequence>
<gene>
    <name evidence="7" type="ORF">EV199_2976</name>
</gene>
<dbReference type="InterPro" id="IPR025380">
    <property type="entry name" value="DUF4369"/>
</dbReference>
<dbReference type="Pfam" id="PF00578">
    <property type="entry name" value="AhpC-TSA"/>
    <property type="match status" value="2"/>
</dbReference>
<dbReference type="GO" id="GO:0030313">
    <property type="term" value="C:cell envelope"/>
    <property type="evidence" value="ECO:0007669"/>
    <property type="project" value="UniProtKB-SubCell"/>
</dbReference>
<evidence type="ECO:0000259" key="6">
    <source>
        <dbReference type="PROSITE" id="PS51352"/>
    </source>
</evidence>
<keyword evidence="5" id="KW-0732">Signal</keyword>
<dbReference type="RefSeq" id="WP_130541612.1">
    <property type="nucleotide sequence ID" value="NZ_CP042431.1"/>
</dbReference>
<evidence type="ECO:0000313" key="7">
    <source>
        <dbReference type="EMBL" id="RZS71075.1"/>
    </source>
</evidence>